<dbReference type="STRING" id="29172.A0A0D8XWQ0"/>
<sequence length="182" mass="21333">MFFNPVKRLIYLGNCILPRQAWRFDFAIKKNFQRLWGKKLGLEDRILLKSLGQHHRHLDERKVIQLSKILQEKLVEAVSTSEELSLSAIEFTKKLEQSLENQRHLLRRILSELIGTNCPELHFIADRSRLVEQEMDRLFRIADYGMDYRALSHTGRVLGNTPAKKLENVESTPDIEVRPLKT</sequence>
<dbReference type="EMBL" id="KN716246">
    <property type="protein sequence ID" value="KJH49093.1"/>
    <property type="molecule type" value="Genomic_DNA"/>
</dbReference>
<dbReference type="AlphaFoldDB" id="A0A0D8XWQ0"/>
<evidence type="ECO:0000313" key="1">
    <source>
        <dbReference type="EMBL" id="KJH49093.1"/>
    </source>
</evidence>
<dbReference type="InterPro" id="IPR023799">
    <property type="entry name" value="RbfA_dom_sf"/>
</dbReference>
<dbReference type="Proteomes" id="UP000053766">
    <property type="component" value="Unassembled WGS sequence"/>
</dbReference>
<protein>
    <submittedName>
        <fullName evidence="1">Uncharacterized protein</fullName>
    </submittedName>
</protein>
<dbReference type="OrthoDB" id="418445at2759"/>
<reference evidence="2" key="2">
    <citation type="journal article" date="2016" name="Sci. Rep.">
        <title>Dictyocaulus viviparus genome, variome and transcriptome elucidate lungworm biology and support future intervention.</title>
        <authorList>
            <person name="McNulty S.N."/>
            <person name="Strube C."/>
            <person name="Rosa B.A."/>
            <person name="Martin J.C."/>
            <person name="Tyagi R."/>
            <person name="Choi Y.J."/>
            <person name="Wang Q."/>
            <person name="Hallsworth Pepin K."/>
            <person name="Zhang X."/>
            <person name="Ozersky P."/>
            <person name="Wilson R.K."/>
            <person name="Sternberg P.W."/>
            <person name="Gasser R.B."/>
            <person name="Mitreva M."/>
        </authorList>
    </citation>
    <scope>NUCLEOTIDE SEQUENCE [LARGE SCALE GENOMIC DNA]</scope>
    <source>
        <strain evidence="2">HannoverDv2000</strain>
    </source>
</reference>
<accession>A0A0D8XWQ0</accession>
<dbReference type="InterPro" id="IPR039212">
    <property type="entry name" value="RBFA_mitochondrial"/>
</dbReference>
<keyword evidence="2" id="KW-1185">Reference proteome</keyword>
<evidence type="ECO:0000313" key="2">
    <source>
        <dbReference type="Proteomes" id="UP000053766"/>
    </source>
</evidence>
<dbReference type="SUPFAM" id="SSF89919">
    <property type="entry name" value="Ribosome-binding factor A, RbfA"/>
    <property type="match status" value="1"/>
</dbReference>
<reference evidence="1 2" key="1">
    <citation type="submission" date="2013-11" db="EMBL/GenBank/DDBJ databases">
        <title>Draft genome of the bovine lungworm Dictyocaulus viviparus.</title>
        <authorList>
            <person name="Mitreva M."/>
        </authorList>
    </citation>
    <scope>NUCLEOTIDE SEQUENCE [LARGE SCALE GENOMIC DNA]</scope>
    <source>
        <strain evidence="1 2">HannoverDv2000</strain>
    </source>
</reference>
<dbReference type="PANTHER" id="PTHR14725">
    <property type="entry name" value="RIBOSOME-BINDING FACTOR A, MITOCHONDRIAL-RELATED"/>
    <property type="match status" value="1"/>
</dbReference>
<name>A0A0D8XWQ0_DICVI</name>
<proteinExistence type="predicted"/>
<organism evidence="1 2">
    <name type="scientific">Dictyocaulus viviparus</name>
    <name type="common">Bovine lungworm</name>
    <dbReference type="NCBI Taxonomy" id="29172"/>
    <lineage>
        <taxon>Eukaryota</taxon>
        <taxon>Metazoa</taxon>
        <taxon>Ecdysozoa</taxon>
        <taxon>Nematoda</taxon>
        <taxon>Chromadorea</taxon>
        <taxon>Rhabditida</taxon>
        <taxon>Rhabditina</taxon>
        <taxon>Rhabditomorpha</taxon>
        <taxon>Strongyloidea</taxon>
        <taxon>Metastrongylidae</taxon>
        <taxon>Dictyocaulus</taxon>
    </lineage>
</organism>
<gene>
    <name evidence="1" type="ORF">DICVIV_04800</name>
</gene>
<dbReference type="PANTHER" id="PTHR14725:SF0">
    <property type="entry name" value="RIBOSOME-BINDING FACTOR A, MITOCHONDRIAL-RELATED"/>
    <property type="match status" value="1"/>
</dbReference>